<dbReference type="RefSeq" id="WP_161975734.1">
    <property type="nucleotide sequence ID" value="NZ_BIFR01000002.1"/>
</dbReference>
<proteinExistence type="predicted"/>
<organism evidence="2 3">
    <name type="scientific">Tengunoibacter tsumagoiensis</name>
    <dbReference type="NCBI Taxonomy" id="2014871"/>
    <lineage>
        <taxon>Bacteria</taxon>
        <taxon>Bacillati</taxon>
        <taxon>Chloroflexota</taxon>
        <taxon>Ktedonobacteria</taxon>
        <taxon>Ktedonobacterales</taxon>
        <taxon>Dictyobacteraceae</taxon>
        <taxon>Tengunoibacter</taxon>
    </lineage>
</organism>
<dbReference type="Pfam" id="PF13672">
    <property type="entry name" value="PP2C_2"/>
    <property type="match status" value="1"/>
</dbReference>
<keyword evidence="3" id="KW-1185">Reference proteome</keyword>
<gene>
    <name evidence="2" type="ORF">KTT_49240</name>
</gene>
<dbReference type="PANTHER" id="PTHR13832:SF827">
    <property type="entry name" value="PROTEIN PHOSPHATASE 1L"/>
    <property type="match status" value="1"/>
</dbReference>
<dbReference type="SMART" id="SM00331">
    <property type="entry name" value="PP2C_SIG"/>
    <property type="match status" value="1"/>
</dbReference>
<dbReference type="EMBL" id="BIFR01000002">
    <property type="protein sequence ID" value="GCE15065.1"/>
    <property type="molecule type" value="Genomic_DNA"/>
</dbReference>
<dbReference type="GO" id="GO:0004722">
    <property type="term" value="F:protein serine/threonine phosphatase activity"/>
    <property type="evidence" value="ECO:0007669"/>
    <property type="project" value="InterPro"/>
</dbReference>
<evidence type="ECO:0000313" key="2">
    <source>
        <dbReference type="EMBL" id="GCE15065.1"/>
    </source>
</evidence>
<evidence type="ECO:0000313" key="3">
    <source>
        <dbReference type="Proteomes" id="UP000287352"/>
    </source>
</evidence>
<dbReference type="PANTHER" id="PTHR13832">
    <property type="entry name" value="PROTEIN PHOSPHATASE 2C"/>
    <property type="match status" value="1"/>
</dbReference>
<dbReference type="AlphaFoldDB" id="A0A402A7S8"/>
<dbReference type="Proteomes" id="UP000287352">
    <property type="component" value="Unassembled WGS sequence"/>
</dbReference>
<protein>
    <submittedName>
        <fullName evidence="2">Protein phosphatase</fullName>
    </submittedName>
</protein>
<name>A0A402A7S8_9CHLR</name>
<accession>A0A402A7S8</accession>
<reference evidence="3" key="1">
    <citation type="submission" date="2018-12" db="EMBL/GenBank/DDBJ databases">
        <title>Tengunoibacter tsumagoiensis gen. nov., sp. nov., Dictyobacter kobayashii sp. nov., D. alpinus sp. nov., and D. joshuensis sp. nov. and description of Dictyobacteraceae fam. nov. within the order Ktedonobacterales isolated from Tengu-no-mugimeshi.</title>
        <authorList>
            <person name="Wang C.M."/>
            <person name="Zheng Y."/>
            <person name="Sakai Y."/>
            <person name="Toyoda A."/>
            <person name="Minakuchi Y."/>
            <person name="Abe K."/>
            <person name="Yokota A."/>
            <person name="Yabe S."/>
        </authorList>
    </citation>
    <scope>NUCLEOTIDE SEQUENCE [LARGE SCALE GENOMIC DNA]</scope>
    <source>
        <strain evidence="3">Uno3</strain>
    </source>
</reference>
<comment type="caution">
    <text evidence="2">The sequence shown here is derived from an EMBL/GenBank/DDBJ whole genome shotgun (WGS) entry which is preliminary data.</text>
</comment>
<dbReference type="InterPro" id="IPR036457">
    <property type="entry name" value="PPM-type-like_dom_sf"/>
</dbReference>
<dbReference type="SUPFAM" id="SSF81606">
    <property type="entry name" value="PP2C-like"/>
    <property type="match status" value="1"/>
</dbReference>
<dbReference type="SMART" id="SM00332">
    <property type="entry name" value="PP2Cc"/>
    <property type="match status" value="1"/>
</dbReference>
<dbReference type="CDD" id="cd00143">
    <property type="entry name" value="PP2Cc"/>
    <property type="match status" value="1"/>
</dbReference>
<sequence length="329" mass="36474">MPIDITLFLQNIQAALINRQYHYAQFLVDYTINVVQDDARLETQFSPFDVSIGLHPGRVRQENEDCILAVQGMRTTQEEFGLFVVCDGMGGHDRGQEAAHLAVQTILETVLPVIGKTNLPLSERILVDGIQAANRAIYVRNQGVHQEQVAAGSSPTLSRLHHMGTTVTAVLLFRNIAYIANVGDSRTYLYNQSLKKITKDHSLVAQLLADGYLQEEEEMYTHPSRHQISRALGVKPSVEVDTFMVPLLGDEILLLCSDGLWEMTRDQKIEAILASSWANASLMSNRLVQIAHEGGGKDNIGCIVVQLQRRADISSEETVLFGPVVALKK</sequence>
<dbReference type="InterPro" id="IPR001932">
    <property type="entry name" value="PPM-type_phosphatase-like_dom"/>
</dbReference>
<evidence type="ECO:0000259" key="1">
    <source>
        <dbReference type="PROSITE" id="PS51746"/>
    </source>
</evidence>
<dbReference type="InterPro" id="IPR015655">
    <property type="entry name" value="PP2C"/>
</dbReference>
<feature type="domain" description="PPM-type phosphatase" evidence="1">
    <location>
        <begin position="49"/>
        <end position="307"/>
    </location>
</feature>
<dbReference type="Gene3D" id="3.60.40.10">
    <property type="entry name" value="PPM-type phosphatase domain"/>
    <property type="match status" value="1"/>
</dbReference>
<dbReference type="PROSITE" id="PS51746">
    <property type="entry name" value="PPM_2"/>
    <property type="match status" value="1"/>
</dbReference>